<proteinExistence type="predicted"/>
<reference evidence="2" key="1">
    <citation type="submission" date="2021-05" db="EMBL/GenBank/DDBJ databases">
        <authorList>
            <person name="Tigano A."/>
        </authorList>
    </citation>
    <scope>NUCLEOTIDE SEQUENCE</scope>
</reference>
<feature type="compositionally biased region" description="Basic and acidic residues" evidence="1">
    <location>
        <begin position="133"/>
        <end position="152"/>
    </location>
</feature>
<gene>
    <name evidence="2" type="ORF">MMEN_LOCUS12417</name>
</gene>
<accession>A0A8S4B2V4</accession>
<name>A0A8S4B2V4_9TELE</name>
<dbReference type="OrthoDB" id="10620889at2759"/>
<feature type="compositionally biased region" description="Polar residues" evidence="1">
    <location>
        <begin position="153"/>
        <end position="165"/>
    </location>
</feature>
<dbReference type="EMBL" id="CAJRST010013335">
    <property type="protein sequence ID" value="CAG5928771.1"/>
    <property type="molecule type" value="Genomic_DNA"/>
</dbReference>
<dbReference type="AlphaFoldDB" id="A0A8S4B2V4"/>
<protein>
    <submittedName>
        <fullName evidence="2">(Atlantic silverside) hypothetical protein</fullName>
    </submittedName>
</protein>
<evidence type="ECO:0000313" key="3">
    <source>
        <dbReference type="Proteomes" id="UP000677803"/>
    </source>
</evidence>
<dbReference type="Proteomes" id="UP000677803">
    <property type="component" value="Unassembled WGS sequence"/>
</dbReference>
<feature type="compositionally biased region" description="Basic residues" evidence="1">
    <location>
        <begin position="32"/>
        <end position="43"/>
    </location>
</feature>
<keyword evidence="3" id="KW-1185">Reference proteome</keyword>
<sequence>MSGSSLQKVFFWKKKKKKKSPVNKAFSQLKRALPKKKSKRKSILQRLNPSKTKKDKHSQKRFSLTTDKKSSTPLKRLSLGNIRKDSVQDGSVGRKENDKGGLDRFREQIRKKFTPENKKELDGQPGAAPPPVDLKEVNVDKTSKKKLKDILRSTRQIGSKTNRQS</sequence>
<comment type="caution">
    <text evidence="2">The sequence shown here is derived from an EMBL/GenBank/DDBJ whole genome shotgun (WGS) entry which is preliminary data.</text>
</comment>
<evidence type="ECO:0000313" key="2">
    <source>
        <dbReference type="EMBL" id="CAG5928771.1"/>
    </source>
</evidence>
<organism evidence="2 3">
    <name type="scientific">Menidia menidia</name>
    <name type="common">Atlantic silverside</name>
    <dbReference type="NCBI Taxonomy" id="238744"/>
    <lineage>
        <taxon>Eukaryota</taxon>
        <taxon>Metazoa</taxon>
        <taxon>Chordata</taxon>
        <taxon>Craniata</taxon>
        <taxon>Vertebrata</taxon>
        <taxon>Euteleostomi</taxon>
        <taxon>Actinopterygii</taxon>
        <taxon>Neopterygii</taxon>
        <taxon>Teleostei</taxon>
        <taxon>Neoteleostei</taxon>
        <taxon>Acanthomorphata</taxon>
        <taxon>Ovalentaria</taxon>
        <taxon>Atherinomorphae</taxon>
        <taxon>Atheriniformes</taxon>
        <taxon>Atherinopsidae</taxon>
        <taxon>Menidiinae</taxon>
        <taxon>Menidia</taxon>
    </lineage>
</organism>
<feature type="compositionally biased region" description="Basic residues" evidence="1">
    <location>
        <begin position="51"/>
        <end position="60"/>
    </location>
</feature>
<feature type="region of interest" description="Disordered" evidence="1">
    <location>
        <begin position="20"/>
        <end position="165"/>
    </location>
</feature>
<feature type="compositionally biased region" description="Basic and acidic residues" evidence="1">
    <location>
        <begin position="82"/>
        <end position="122"/>
    </location>
</feature>
<evidence type="ECO:0000256" key="1">
    <source>
        <dbReference type="SAM" id="MobiDB-lite"/>
    </source>
</evidence>